<dbReference type="GO" id="GO:0003989">
    <property type="term" value="F:acetyl-CoA carboxylase activity"/>
    <property type="evidence" value="ECO:0007669"/>
    <property type="project" value="InterPro"/>
</dbReference>
<dbReference type="NCBIfam" id="TIGR00515">
    <property type="entry name" value="accD"/>
    <property type="match status" value="1"/>
</dbReference>
<dbReference type="GO" id="GO:0006633">
    <property type="term" value="P:fatty acid biosynthetic process"/>
    <property type="evidence" value="ECO:0007669"/>
    <property type="project" value="UniProtKB-KW"/>
</dbReference>
<feature type="binding site" evidence="13">
    <location>
        <position position="29"/>
    </location>
    <ligand>
        <name>Zn(2+)</name>
        <dbReference type="ChEBI" id="CHEBI:29105"/>
    </ligand>
</feature>
<accession>A0A8J2BLI7</accession>
<dbReference type="RefSeq" id="WP_174583537.1">
    <property type="nucleotide sequence ID" value="NZ_CAJNOB010000048.1"/>
</dbReference>
<feature type="binding site" evidence="13">
    <location>
        <position position="51"/>
    </location>
    <ligand>
        <name>Zn(2+)</name>
        <dbReference type="ChEBI" id="CHEBI:29105"/>
    </ligand>
</feature>
<evidence type="ECO:0000313" key="16">
    <source>
        <dbReference type="Proteomes" id="UP000663859"/>
    </source>
</evidence>
<organism evidence="15 16">
    <name type="scientific">Candidatus Methylacidithermus pantelleriae</name>
    <dbReference type="NCBI Taxonomy" id="2744239"/>
    <lineage>
        <taxon>Bacteria</taxon>
        <taxon>Pseudomonadati</taxon>
        <taxon>Verrucomicrobiota</taxon>
        <taxon>Methylacidiphilae</taxon>
        <taxon>Methylacidiphilales</taxon>
        <taxon>Methylacidiphilaceae</taxon>
        <taxon>Candidatus Methylacidithermus</taxon>
    </lineage>
</organism>
<keyword evidence="10 13" id="KW-0443">Lipid metabolism</keyword>
<name>A0A8J2BLI7_9BACT</name>
<evidence type="ECO:0000256" key="4">
    <source>
        <dbReference type="ARBA" id="ARBA00022723"/>
    </source>
</evidence>
<keyword evidence="16" id="KW-1185">Reference proteome</keyword>
<sequence>MKDPEPQEALAPSRNSRKIHIPAGLWTKCPSCSELLYTKELIENHKVCKRCGYHFPMTAWERVGLLLDPGSFVEDPKGLLSCDPLQFHAATSYQERLAYYRKTTGLEEAVICGVGRIEGKRVAFASMDFGFLGGSMGSVVGEKITRLIERADREELPLVIVAASGGARMYEGILSLMQMAKTAGALARYSRKRLPYISVLTNPTMAGVLASFASLGDVLLAEPQAMIGFAGTRVIREAAGQELPKGFQTAEFLKDHGLVDRIVPRQELRETLAKLLDYLVPGCRSRT</sequence>
<evidence type="ECO:0000256" key="11">
    <source>
        <dbReference type="ARBA" id="ARBA00023160"/>
    </source>
</evidence>
<proteinExistence type="inferred from homology"/>
<comment type="subcellular location">
    <subcellularLocation>
        <location evidence="1 13">Cytoplasm</location>
    </subcellularLocation>
</comment>
<dbReference type="PANTHER" id="PTHR42995">
    <property type="entry name" value="ACETYL-COENZYME A CARBOXYLASE CARBOXYL TRANSFERASE SUBUNIT BETA, CHLOROPLASTIC"/>
    <property type="match status" value="1"/>
</dbReference>
<comment type="caution">
    <text evidence="15">The sequence shown here is derived from an EMBL/GenBank/DDBJ whole genome shotgun (WGS) entry which is preliminary data.</text>
</comment>
<dbReference type="Pfam" id="PF17848">
    <property type="entry name" value="Zn_ribbon_ACC"/>
    <property type="match status" value="1"/>
</dbReference>
<dbReference type="Pfam" id="PF01039">
    <property type="entry name" value="Carboxyl_trans"/>
    <property type="match status" value="1"/>
</dbReference>
<keyword evidence="7 13" id="KW-0276">Fatty acid metabolism</keyword>
<dbReference type="EC" id="2.1.3.15" evidence="13"/>
<evidence type="ECO:0000256" key="10">
    <source>
        <dbReference type="ARBA" id="ARBA00023098"/>
    </source>
</evidence>
<comment type="catalytic activity">
    <reaction evidence="13">
        <text>N(6)-carboxybiotinyl-L-lysyl-[protein] + acetyl-CoA = N(6)-biotinyl-L-lysyl-[protein] + malonyl-CoA</text>
        <dbReference type="Rhea" id="RHEA:54728"/>
        <dbReference type="Rhea" id="RHEA-COMP:10505"/>
        <dbReference type="Rhea" id="RHEA-COMP:10506"/>
        <dbReference type="ChEBI" id="CHEBI:57288"/>
        <dbReference type="ChEBI" id="CHEBI:57384"/>
        <dbReference type="ChEBI" id="CHEBI:83144"/>
        <dbReference type="ChEBI" id="CHEBI:83145"/>
        <dbReference type="EC" id="2.1.3.15"/>
    </reaction>
</comment>
<dbReference type="InterPro" id="IPR011762">
    <property type="entry name" value="COA_CT_N"/>
</dbReference>
<dbReference type="EMBL" id="CAJNOB010000048">
    <property type="protein sequence ID" value="CAF0703220.1"/>
    <property type="molecule type" value="Genomic_DNA"/>
</dbReference>
<reference evidence="15" key="1">
    <citation type="submission" date="2021-02" db="EMBL/GenBank/DDBJ databases">
        <authorList>
            <person name="Cremers G."/>
            <person name="Picone N."/>
        </authorList>
    </citation>
    <scope>NUCLEOTIDE SEQUENCE</scope>
    <source>
        <strain evidence="15">PQ17</strain>
    </source>
</reference>
<protein>
    <recommendedName>
        <fullName evidence="13">Acetyl-coenzyme A carboxylase carboxyl transferase subunit beta</fullName>
        <shortName evidence="13">ACCase subunit beta</shortName>
        <shortName evidence="13">Acetyl-CoA carboxylase carboxyltransferase subunit beta</shortName>
        <ecNumber evidence="13">2.1.3.15</ecNumber>
    </recommendedName>
</protein>
<keyword evidence="4 13" id="KW-0479">Metal-binding</keyword>
<evidence type="ECO:0000256" key="8">
    <source>
        <dbReference type="ARBA" id="ARBA00022833"/>
    </source>
</evidence>
<dbReference type="PRINTS" id="PR01070">
    <property type="entry name" value="ACCCTRFRASEB"/>
</dbReference>
<evidence type="ECO:0000256" key="3">
    <source>
        <dbReference type="ARBA" id="ARBA00022679"/>
    </source>
</evidence>
<keyword evidence="9 13" id="KW-0067">ATP-binding</keyword>
<evidence type="ECO:0000256" key="13">
    <source>
        <dbReference type="HAMAP-Rule" id="MF_01395"/>
    </source>
</evidence>
<evidence type="ECO:0000259" key="14">
    <source>
        <dbReference type="PROSITE" id="PS50980"/>
    </source>
</evidence>
<evidence type="ECO:0000256" key="12">
    <source>
        <dbReference type="ARBA" id="ARBA00025280"/>
    </source>
</evidence>
<keyword evidence="2 13" id="KW-0444">Lipid biosynthesis</keyword>
<keyword evidence="3 13" id="KW-0808">Transferase</keyword>
<dbReference type="GO" id="GO:0005524">
    <property type="term" value="F:ATP binding"/>
    <property type="evidence" value="ECO:0007669"/>
    <property type="project" value="UniProtKB-KW"/>
</dbReference>
<dbReference type="UniPathway" id="UPA00655">
    <property type="reaction ID" value="UER00711"/>
</dbReference>
<dbReference type="InterPro" id="IPR000438">
    <property type="entry name" value="Acetyl_CoA_COase_Trfase_b_su"/>
</dbReference>
<dbReference type="AlphaFoldDB" id="A0A8J2BLI7"/>
<feature type="domain" description="CoA carboxyltransferase N-terminal" evidence="14">
    <location>
        <begin position="25"/>
        <end position="287"/>
    </location>
</feature>
<dbReference type="Proteomes" id="UP000663859">
    <property type="component" value="Unassembled WGS sequence"/>
</dbReference>
<comment type="pathway">
    <text evidence="13">Lipid metabolism; malonyl-CoA biosynthesis; malonyl-CoA from acetyl-CoA: step 1/1.</text>
</comment>
<feature type="binding site" evidence="13">
    <location>
        <position position="48"/>
    </location>
    <ligand>
        <name>Zn(2+)</name>
        <dbReference type="ChEBI" id="CHEBI:29105"/>
    </ligand>
</feature>
<dbReference type="GO" id="GO:0008270">
    <property type="term" value="F:zinc ion binding"/>
    <property type="evidence" value="ECO:0007669"/>
    <property type="project" value="UniProtKB-UniRule"/>
</dbReference>
<keyword evidence="11 13" id="KW-0275">Fatty acid biosynthesis</keyword>
<dbReference type="GO" id="GO:0009317">
    <property type="term" value="C:acetyl-CoA carboxylase complex"/>
    <property type="evidence" value="ECO:0007669"/>
    <property type="project" value="InterPro"/>
</dbReference>
<feature type="binding site" evidence="13">
    <location>
        <position position="32"/>
    </location>
    <ligand>
        <name>Zn(2+)</name>
        <dbReference type="ChEBI" id="CHEBI:29105"/>
    </ligand>
</feature>
<comment type="similarity">
    <text evidence="13">Belongs to the AccD/PCCB family.</text>
</comment>
<feature type="zinc finger region" description="C4-type" evidence="13">
    <location>
        <begin position="29"/>
        <end position="51"/>
    </location>
</feature>
<keyword evidence="6 13" id="KW-0863">Zinc-finger</keyword>
<comment type="function">
    <text evidence="12 13">Component of the acetyl coenzyme A carboxylase (ACC) complex. Biotin carboxylase (BC) catalyzes the carboxylation of biotin on its carrier protein (BCCP) and then the CO(2) group is transferred by the transcarboxylase to acetyl-CoA to form malonyl-CoA.</text>
</comment>
<dbReference type="Gene3D" id="3.90.226.10">
    <property type="entry name" value="2-enoyl-CoA Hydratase, Chain A, domain 1"/>
    <property type="match status" value="1"/>
</dbReference>
<dbReference type="InterPro" id="IPR029045">
    <property type="entry name" value="ClpP/crotonase-like_dom_sf"/>
</dbReference>
<evidence type="ECO:0000256" key="9">
    <source>
        <dbReference type="ARBA" id="ARBA00022840"/>
    </source>
</evidence>
<dbReference type="GO" id="GO:0016743">
    <property type="term" value="F:carboxyl- or carbamoyltransferase activity"/>
    <property type="evidence" value="ECO:0007669"/>
    <property type="project" value="UniProtKB-UniRule"/>
</dbReference>
<dbReference type="HAMAP" id="MF_01395">
    <property type="entry name" value="AcetylCoA_CT_beta"/>
    <property type="match status" value="1"/>
</dbReference>
<comment type="subunit">
    <text evidence="13">Acetyl-CoA carboxylase is a heterohexamer composed of biotin carboxyl carrier protein (AccB), biotin carboxylase (AccC) and two subunits each of ACCase subunit alpha (AccA) and ACCase subunit beta (AccD).</text>
</comment>
<keyword evidence="13" id="KW-0963">Cytoplasm</keyword>
<evidence type="ECO:0000256" key="2">
    <source>
        <dbReference type="ARBA" id="ARBA00022516"/>
    </source>
</evidence>
<gene>
    <name evidence="13 15" type="primary">accD</name>
    <name evidence="15" type="ORF">MPNT_520004</name>
</gene>
<evidence type="ECO:0000256" key="5">
    <source>
        <dbReference type="ARBA" id="ARBA00022741"/>
    </source>
</evidence>
<dbReference type="InterPro" id="IPR041010">
    <property type="entry name" value="Znf-ACC"/>
</dbReference>
<dbReference type="InterPro" id="IPR034733">
    <property type="entry name" value="AcCoA_carboxyl_beta"/>
</dbReference>
<keyword evidence="8 13" id="KW-0862">Zinc</keyword>
<dbReference type="SUPFAM" id="SSF52096">
    <property type="entry name" value="ClpP/crotonase"/>
    <property type="match status" value="1"/>
</dbReference>
<dbReference type="PANTHER" id="PTHR42995:SF5">
    <property type="entry name" value="ACETYL-COENZYME A CARBOXYLASE CARBOXYL TRANSFERASE SUBUNIT BETA, CHLOROPLASTIC"/>
    <property type="match status" value="1"/>
</dbReference>
<dbReference type="GO" id="GO:2001295">
    <property type="term" value="P:malonyl-CoA biosynthetic process"/>
    <property type="evidence" value="ECO:0007669"/>
    <property type="project" value="UniProtKB-UniRule"/>
</dbReference>
<evidence type="ECO:0000313" key="15">
    <source>
        <dbReference type="EMBL" id="CAF0703220.1"/>
    </source>
</evidence>
<comment type="cofactor">
    <cofactor evidence="13">
        <name>Zn(2+)</name>
        <dbReference type="ChEBI" id="CHEBI:29105"/>
    </cofactor>
    <text evidence="13">Binds 1 zinc ion per subunit.</text>
</comment>
<evidence type="ECO:0000256" key="1">
    <source>
        <dbReference type="ARBA" id="ARBA00004496"/>
    </source>
</evidence>
<dbReference type="PROSITE" id="PS50980">
    <property type="entry name" value="COA_CT_NTER"/>
    <property type="match status" value="1"/>
</dbReference>
<keyword evidence="5 13" id="KW-0547">Nucleotide-binding</keyword>
<evidence type="ECO:0000256" key="7">
    <source>
        <dbReference type="ARBA" id="ARBA00022832"/>
    </source>
</evidence>
<evidence type="ECO:0000256" key="6">
    <source>
        <dbReference type="ARBA" id="ARBA00022771"/>
    </source>
</evidence>